<sequence length="126" mass="14933">MIRMEEIKLWKENKMNETKKVYKLNQKKLEQNYATIIAGGWGGDTNHEIVIDLEDSKMYVNHKTHNINDHEIIVGDVYSLWDDEDTLSSSVNELELWVRSEFMVRNMLAEYAENLTIDEDFDYELV</sequence>
<comment type="caution">
    <text evidence="1">The sequence shown here is derived from an EMBL/GenBank/DDBJ whole genome shotgun (WGS) entry which is preliminary data.</text>
</comment>
<dbReference type="AlphaFoldDB" id="A0A0F9IWZ5"/>
<dbReference type="EMBL" id="LAZR01017967">
    <property type="protein sequence ID" value="KKL98240.1"/>
    <property type="molecule type" value="Genomic_DNA"/>
</dbReference>
<gene>
    <name evidence="1" type="ORF">LCGC14_1826360</name>
</gene>
<organism evidence="1">
    <name type="scientific">marine sediment metagenome</name>
    <dbReference type="NCBI Taxonomy" id="412755"/>
    <lineage>
        <taxon>unclassified sequences</taxon>
        <taxon>metagenomes</taxon>
        <taxon>ecological metagenomes</taxon>
    </lineage>
</organism>
<name>A0A0F9IWZ5_9ZZZZ</name>
<reference evidence="1" key="1">
    <citation type="journal article" date="2015" name="Nature">
        <title>Complex archaea that bridge the gap between prokaryotes and eukaryotes.</title>
        <authorList>
            <person name="Spang A."/>
            <person name="Saw J.H."/>
            <person name="Jorgensen S.L."/>
            <person name="Zaremba-Niedzwiedzka K."/>
            <person name="Martijn J."/>
            <person name="Lind A.E."/>
            <person name="van Eijk R."/>
            <person name="Schleper C."/>
            <person name="Guy L."/>
            <person name="Ettema T.J."/>
        </authorList>
    </citation>
    <scope>NUCLEOTIDE SEQUENCE</scope>
</reference>
<evidence type="ECO:0000313" key="1">
    <source>
        <dbReference type="EMBL" id="KKL98240.1"/>
    </source>
</evidence>
<accession>A0A0F9IWZ5</accession>
<protein>
    <submittedName>
        <fullName evidence="1">Uncharacterized protein</fullName>
    </submittedName>
</protein>
<proteinExistence type="predicted"/>